<evidence type="ECO:0000313" key="2">
    <source>
        <dbReference type="EMBL" id="CAA0087760.1"/>
    </source>
</evidence>
<dbReference type="EMBL" id="CACSIM010000007">
    <property type="protein sequence ID" value="CAA0120212.1"/>
    <property type="molecule type" value="Genomic_DNA"/>
</dbReference>
<proteinExistence type="predicted"/>
<dbReference type="Proteomes" id="UP000439591">
    <property type="component" value="Unassembled WGS sequence"/>
</dbReference>
<keyword evidence="1" id="KW-1133">Transmembrane helix</keyword>
<protein>
    <submittedName>
        <fullName evidence="2">Uncharacterized protein</fullName>
    </submittedName>
</protein>
<reference evidence="5 6" key="1">
    <citation type="submission" date="2019-11" db="EMBL/GenBank/DDBJ databases">
        <authorList>
            <person name="Holert J."/>
        </authorList>
    </citation>
    <scope>NUCLEOTIDE SEQUENCE [LARGE SCALE GENOMIC DNA]</scope>
    <source>
        <strain evidence="3">BC3_2A</strain>
        <strain evidence="2">SB11_1A</strain>
    </source>
</reference>
<feature type="transmembrane region" description="Helical" evidence="1">
    <location>
        <begin position="65"/>
        <end position="84"/>
    </location>
</feature>
<dbReference type="Proteomes" id="UP000435877">
    <property type="component" value="Unassembled WGS sequence"/>
</dbReference>
<accession>A0A5S9NC07</accession>
<feature type="transmembrane region" description="Helical" evidence="1">
    <location>
        <begin position="90"/>
        <end position="113"/>
    </location>
</feature>
<dbReference type="EMBL" id="CACSIK010000001">
    <property type="protein sequence ID" value="CAA0087760.1"/>
    <property type="molecule type" value="Genomic_DNA"/>
</dbReference>
<dbReference type="EMBL" id="CACSIM010000005">
    <property type="protein sequence ID" value="CAA0115420.1"/>
    <property type="molecule type" value="Genomic_DNA"/>
</dbReference>
<keyword evidence="5" id="KW-1185">Reference proteome</keyword>
<dbReference type="OrthoDB" id="5741149at2"/>
<gene>
    <name evidence="2" type="ORF">IHBHHGIJ_01389</name>
    <name evidence="3" type="ORF">KFEGEMFD_03129</name>
    <name evidence="4" type="ORF">KFEGEMFD_03688</name>
</gene>
<evidence type="ECO:0000256" key="1">
    <source>
        <dbReference type="SAM" id="Phobius"/>
    </source>
</evidence>
<keyword evidence="1" id="KW-0812">Transmembrane</keyword>
<evidence type="ECO:0000313" key="4">
    <source>
        <dbReference type="EMBL" id="CAA0120212.1"/>
    </source>
</evidence>
<dbReference type="AlphaFoldDB" id="A0A5S9NC07"/>
<name>A0A5S9NC07_9GAMM</name>
<evidence type="ECO:0000313" key="6">
    <source>
        <dbReference type="Proteomes" id="UP000439591"/>
    </source>
</evidence>
<keyword evidence="1" id="KW-0472">Membrane</keyword>
<sequence length="188" mass="21272">MKRRLVFLSRDITGLCEIVEMLKQPHLQGWRWRVFTHAAASVQRLGLPLASSLLLTNLLGGAWRGGFWGVCLGVMLTIIVQPLFNIESGVAWTIIMYSLPLTLLFFGAWLGGLRGLMQGNPAMDDYRGYAENNLYVLLVDVQAVDQRLLKKIMAMCNAEQIGEHTRRMWGFPWRENIFHQPDAEAAAI</sequence>
<evidence type="ECO:0000313" key="3">
    <source>
        <dbReference type="EMBL" id="CAA0115420.1"/>
    </source>
</evidence>
<organism evidence="2 5">
    <name type="scientific">Zhongshania aliphaticivorans</name>
    <dbReference type="NCBI Taxonomy" id="1470434"/>
    <lineage>
        <taxon>Bacteria</taxon>
        <taxon>Pseudomonadati</taxon>
        <taxon>Pseudomonadota</taxon>
        <taxon>Gammaproteobacteria</taxon>
        <taxon>Cellvibrionales</taxon>
        <taxon>Spongiibacteraceae</taxon>
        <taxon>Zhongshania</taxon>
    </lineage>
</organism>
<evidence type="ECO:0000313" key="5">
    <source>
        <dbReference type="Proteomes" id="UP000435877"/>
    </source>
</evidence>
<dbReference type="RefSeq" id="WP_159267988.1">
    <property type="nucleotide sequence ID" value="NZ_CACSIK010000001.1"/>
</dbReference>